<evidence type="ECO:0000313" key="7">
    <source>
        <dbReference type="Proteomes" id="UP001368654"/>
    </source>
</evidence>
<dbReference type="SUPFAM" id="SSF50621">
    <property type="entry name" value="Alanine racemase C-terminal domain-like"/>
    <property type="match status" value="1"/>
</dbReference>
<evidence type="ECO:0000256" key="4">
    <source>
        <dbReference type="SAM" id="MobiDB-lite"/>
    </source>
</evidence>
<keyword evidence="7" id="KW-1185">Reference proteome</keyword>
<dbReference type="InterPro" id="IPR009006">
    <property type="entry name" value="Ala_racemase/Decarboxylase_C"/>
</dbReference>
<protein>
    <submittedName>
        <fullName evidence="6">Alanine racemase C-terminal domain-containing protein</fullName>
    </submittedName>
</protein>
<gene>
    <name evidence="6" type="ORF">WDU96_07915</name>
</gene>
<feature type="region of interest" description="Disordered" evidence="4">
    <location>
        <begin position="1"/>
        <end position="24"/>
    </location>
</feature>
<comment type="cofactor">
    <cofactor evidence="1">
        <name>pyridoxal 5'-phosphate</name>
        <dbReference type="ChEBI" id="CHEBI:597326"/>
    </cofactor>
</comment>
<comment type="caution">
    <text evidence="6">The sequence shown here is derived from an EMBL/GenBank/DDBJ whole genome shotgun (WGS) entry which is preliminary data.</text>
</comment>
<name>A0ABU8LUC9_9MICO</name>
<evidence type="ECO:0000259" key="5">
    <source>
        <dbReference type="SMART" id="SM01005"/>
    </source>
</evidence>
<evidence type="ECO:0000256" key="2">
    <source>
        <dbReference type="ARBA" id="ARBA00022898"/>
    </source>
</evidence>
<sequence length="225" mass="23310">MSSTNPGHGPVSAHRASSSGPTARVSREALVHNARRAYAAGDRAYSRSILDADAWGHGAPMVTEVLAAAAILPSDDGSLDPYSLFGLPGGDDACIPALHLHGTVLSTKRLRTGEGVSYGYLFRATSDTHIALVTGGYAQGVVRSLGGSISVRIGSDVHPVVGRVAMDVCVVDFGSADVARGDRAVFFGDPRAGDPSLAEWTQACGLRANEIVTMVGLRAAREISL</sequence>
<dbReference type="Proteomes" id="UP001368654">
    <property type="component" value="Unassembled WGS sequence"/>
</dbReference>
<keyword evidence="3" id="KW-0413">Isomerase</keyword>
<evidence type="ECO:0000313" key="6">
    <source>
        <dbReference type="EMBL" id="MEJ1155523.1"/>
    </source>
</evidence>
<keyword evidence="2" id="KW-0663">Pyridoxal phosphate</keyword>
<proteinExistence type="predicted"/>
<feature type="domain" description="Alanine racemase C-terminal" evidence="5">
    <location>
        <begin position="97"/>
        <end position="224"/>
    </location>
</feature>
<dbReference type="PANTHER" id="PTHR30511">
    <property type="entry name" value="ALANINE RACEMASE"/>
    <property type="match status" value="1"/>
</dbReference>
<dbReference type="InterPro" id="IPR000821">
    <property type="entry name" value="Ala_racemase"/>
</dbReference>
<dbReference type="EMBL" id="JBBDGL010000002">
    <property type="protein sequence ID" value="MEJ1155523.1"/>
    <property type="molecule type" value="Genomic_DNA"/>
</dbReference>
<evidence type="ECO:0000256" key="1">
    <source>
        <dbReference type="ARBA" id="ARBA00001933"/>
    </source>
</evidence>
<dbReference type="PANTHER" id="PTHR30511:SF0">
    <property type="entry name" value="ALANINE RACEMASE, CATABOLIC-RELATED"/>
    <property type="match status" value="1"/>
</dbReference>
<organism evidence="6 7">
    <name type="scientific">Microbacterium marmarense</name>
    <dbReference type="NCBI Taxonomy" id="3122051"/>
    <lineage>
        <taxon>Bacteria</taxon>
        <taxon>Bacillati</taxon>
        <taxon>Actinomycetota</taxon>
        <taxon>Actinomycetes</taxon>
        <taxon>Micrococcales</taxon>
        <taxon>Microbacteriaceae</taxon>
        <taxon>Microbacterium</taxon>
    </lineage>
</organism>
<evidence type="ECO:0000256" key="3">
    <source>
        <dbReference type="ARBA" id="ARBA00023235"/>
    </source>
</evidence>
<dbReference type="Gene3D" id="2.40.37.10">
    <property type="entry name" value="Lyase, Ornithine Decarboxylase, Chain A, domain 1"/>
    <property type="match status" value="1"/>
</dbReference>
<accession>A0ABU8LUC9</accession>
<reference evidence="6 7" key="1">
    <citation type="submission" date="2024-02" db="EMBL/GenBank/DDBJ databases">
        <authorList>
            <person name="Saticioglu I.B."/>
        </authorList>
    </citation>
    <scope>NUCLEOTIDE SEQUENCE [LARGE SCALE GENOMIC DNA]</scope>
    <source>
        <strain evidence="6 7">Mu-86</strain>
    </source>
</reference>
<dbReference type="SMART" id="SM01005">
    <property type="entry name" value="Ala_racemase_C"/>
    <property type="match status" value="1"/>
</dbReference>
<dbReference type="InterPro" id="IPR011079">
    <property type="entry name" value="Ala_racemase_C"/>
</dbReference>
<dbReference type="Pfam" id="PF00842">
    <property type="entry name" value="Ala_racemase_C"/>
    <property type="match status" value="1"/>
</dbReference>
<dbReference type="RefSeq" id="WP_337337956.1">
    <property type="nucleotide sequence ID" value="NZ_JBBDGL010000002.1"/>
</dbReference>